<dbReference type="KEGG" id="amc:MADE_1016355"/>
<dbReference type="GO" id="GO:0000155">
    <property type="term" value="F:phosphorelay sensor kinase activity"/>
    <property type="evidence" value="ECO:0007669"/>
    <property type="project" value="InterPro"/>
</dbReference>
<dbReference type="Gene3D" id="6.10.340.10">
    <property type="match status" value="1"/>
</dbReference>
<dbReference type="GO" id="GO:0016020">
    <property type="term" value="C:membrane"/>
    <property type="evidence" value="ECO:0007669"/>
    <property type="project" value="UniProtKB-SubCell"/>
</dbReference>
<dbReference type="InterPro" id="IPR003594">
    <property type="entry name" value="HATPase_dom"/>
</dbReference>
<keyword evidence="2" id="KW-0597">Phosphoprotein</keyword>
<accession>F2G3K0</accession>
<feature type="transmembrane region" description="Helical" evidence="7">
    <location>
        <begin position="148"/>
        <end position="173"/>
    </location>
</feature>
<feature type="coiled-coil region" evidence="6">
    <location>
        <begin position="207"/>
        <end position="241"/>
    </location>
</feature>
<dbReference type="CDD" id="cd16917">
    <property type="entry name" value="HATPase_UhpB-NarQ-NarX-like"/>
    <property type="match status" value="1"/>
</dbReference>
<evidence type="ECO:0000256" key="2">
    <source>
        <dbReference type="ARBA" id="ARBA00022553"/>
    </source>
</evidence>
<evidence type="ECO:0000256" key="5">
    <source>
        <dbReference type="ARBA" id="ARBA00023012"/>
    </source>
</evidence>
<dbReference type="InterPro" id="IPR036890">
    <property type="entry name" value="HATPase_C_sf"/>
</dbReference>
<organism evidence="9 10">
    <name type="scientific">Alteromonas mediterranea (strain DSM 17117 / CIP 110805 / LMG 28347 / Deep ecotype)</name>
    <dbReference type="NCBI Taxonomy" id="1774373"/>
    <lineage>
        <taxon>Bacteria</taxon>
        <taxon>Pseudomonadati</taxon>
        <taxon>Pseudomonadota</taxon>
        <taxon>Gammaproteobacteria</taxon>
        <taxon>Alteromonadales</taxon>
        <taxon>Alteromonadaceae</taxon>
        <taxon>Alteromonas/Salinimonas group</taxon>
        <taxon>Alteromonas</taxon>
    </lineage>
</organism>
<keyword evidence="7" id="KW-0812">Transmembrane</keyword>
<proteinExistence type="predicted"/>
<keyword evidence="7" id="KW-0472">Membrane</keyword>
<dbReference type="SUPFAM" id="SSF55874">
    <property type="entry name" value="ATPase domain of HSP90 chaperone/DNA topoisomerase II/histidine kinase"/>
    <property type="match status" value="1"/>
</dbReference>
<feature type="domain" description="HAMP" evidence="8">
    <location>
        <begin position="174"/>
        <end position="226"/>
    </location>
</feature>
<evidence type="ECO:0000256" key="7">
    <source>
        <dbReference type="SAM" id="Phobius"/>
    </source>
</evidence>
<reference evidence="9 10" key="2">
    <citation type="journal article" date="2015" name="Antonie Van Leeuwenhoek">
        <title>Ecophysiological diversity of a novel member of the genus Alteromonas, and description of Alteromonas mediterranea sp. nov.</title>
        <authorList>
            <person name="Ivanova E.P."/>
            <person name="Lopez-Perez M."/>
            <person name="Zabalos M."/>
            <person name="Nguyen S.H."/>
            <person name="Webb H.K."/>
            <person name="Ryan J."/>
            <person name="Lagutin K."/>
            <person name="Vyssotski M."/>
            <person name="Crawford R.J."/>
            <person name="Rodriguez-Valera F."/>
        </authorList>
    </citation>
    <scope>NUCLEOTIDE SEQUENCE [LARGE SCALE GENOMIC DNA]</scope>
    <source>
        <strain evidence="10">DSM 17117 / CIP 110805 / LMG 28347 / Deep ecotype</strain>
    </source>
</reference>
<keyword evidence="3" id="KW-0808">Transferase</keyword>
<dbReference type="Gene3D" id="3.30.565.10">
    <property type="entry name" value="Histidine kinase-like ATPase, C-terminal domain"/>
    <property type="match status" value="1"/>
</dbReference>
<dbReference type="InterPro" id="IPR050482">
    <property type="entry name" value="Sensor_HK_TwoCompSys"/>
</dbReference>
<sequence length="447" mass="49846">MNSPLLQDVLFTAACIAWLCIKGVAEAVMSGFTKISTAIVAVFISCFLLFTCLVYFHIQNNIEEEMTGALNQVREMVRRNVPVSDIEAIVKPSPHLSSKYFSGRLSTDQTQVNTVNQQNVLVPVIIPIKENQYLIVTPFENTELTQNLTFFALVAGLFFATFVLLLFTLSIAVRQRLVPLKQLGDALSKLREGKATQPLPHSDIAEMNRVINQFQQLKSALDAKEKQLIKIDKQLALLQEQERNYLARELHDNVGQLLTTIKAHAYILVNTKERSVVELSAQKVQVMSHQISDAIRKLTAHLHPLVLDRVSLQASLERLVYEQEVAQPGTQWDVSINLKRYQEDTERDIHLYRFVQEAINNVIKHAKATKVSIQIFGDTHSVTVTVKDNGRGLGNHIVENIGMSSMRSRARCIGANCSVASPDEGGVAVSLSLTLRKEPPMLGANVA</sequence>
<feature type="transmembrane region" description="Helical" evidence="7">
    <location>
        <begin position="37"/>
        <end position="58"/>
    </location>
</feature>
<dbReference type="PANTHER" id="PTHR24421">
    <property type="entry name" value="NITRATE/NITRITE SENSOR PROTEIN NARX-RELATED"/>
    <property type="match status" value="1"/>
</dbReference>
<keyword evidence="7" id="KW-1133">Transmembrane helix</keyword>
<evidence type="ECO:0000313" key="9">
    <source>
        <dbReference type="EMBL" id="AEA99397.1"/>
    </source>
</evidence>
<dbReference type="AlphaFoldDB" id="F2G3K0"/>
<dbReference type="Gene3D" id="1.20.5.1930">
    <property type="match status" value="1"/>
</dbReference>
<keyword evidence="4 9" id="KW-0418">Kinase</keyword>
<evidence type="ECO:0000256" key="1">
    <source>
        <dbReference type="ARBA" id="ARBA00004370"/>
    </source>
</evidence>
<dbReference type="GO" id="GO:0046983">
    <property type="term" value="F:protein dimerization activity"/>
    <property type="evidence" value="ECO:0007669"/>
    <property type="project" value="InterPro"/>
</dbReference>
<reference evidence="9 10" key="1">
    <citation type="journal article" date="2008" name="ISME J.">
        <title>Comparative genomics of two ecotypes of the marine planktonic copiotroph Alteromonas macleodii suggests alternative lifestyles associated with different kinds of particulate organic matter.</title>
        <authorList>
            <person name="Ivars-Martinez E."/>
            <person name="Martin-Cuadrado A.B."/>
            <person name="D'Auria G."/>
            <person name="Mira A."/>
            <person name="Ferriera S."/>
            <person name="Johnson J."/>
            <person name="Friedman R."/>
            <person name="Rodriguez-Valera F."/>
        </authorList>
    </citation>
    <scope>NUCLEOTIDE SEQUENCE [LARGE SCALE GENOMIC DNA]</scope>
    <source>
        <strain evidence="10">DSM 17117 / CIP 110805 / LMG 28347 / Deep ecotype</strain>
    </source>
</reference>
<dbReference type="EMBL" id="CP001103">
    <property type="protein sequence ID" value="AEA99397.1"/>
    <property type="molecule type" value="Genomic_DNA"/>
</dbReference>
<evidence type="ECO:0000313" key="10">
    <source>
        <dbReference type="Proteomes" id="UP000001870"/>
    </source>
</evidence>
<dbReference type="Proteomes" id="UP000001870">
    <property type="component" value="Chromosome"/>
</dbReference>
<evidence type="ECO:0000256" key="6">
    <source>
        <dbReference type="SAM" id="Coils"/>
    </source>
</evidence>
<keyword evidence="10" id="KW-1185">Reference proteome</keyword>
<evidence type="ECO:0000259" key="8">
    <source>
        <dbReference type="PROSITE" id="PS50885"/>
    </source>
</evidence>
<evidence type="ECO:0000256" key="4">
    <source>
        <dbReference type="ARBA" id="ARBA00022777"/>
    </source>
</evidence>
<protein>
    <submittedName>
        <fullName evidence="9">Histidine kinase</fullName>
    </submittedName>
</protein>
<gene>
    <name evidence="9" type="ordered locus">MADE_1016355</name>
</gene>
<dbReference type="PANTHER" id="PTHR24421:SF58">
    <property type="entry name" value="SIGNAL TRANSDUCTION HISTIDINE-PROTEIN KINASE_PHOSPHATASE UHPB"/>
    <property type="match status" value="1"/>
</dbReference>
<feature type="transmembrane region" description="Helical" evidence="7">
    <location>
        <begin position="6"/>
        <end position="25"/>
    </location>
</feature>
<comment type="subcellular location">
    <subcellularLocation>
        <location evidence="1">Membrane</location>
    </subcellularLocation>
</comment>
<keyword evidence="6" id="KW-0175">Coiled coil</keyword>
<keyword evidence="5" id="KW-0902">Two-component regulatory system</keyword>
<dbReference type="Pfam" id="PF07730">
    <property type="entry name" value="HisKA_3"/>
    <property type="match status" value="1"/>
</dbReference>
<dbReference type="HOGENOM" id="CLU_722876_0_0_6"/>
<dbReference type="Pfam" id="PF02518">
    <property type="entry name" value="HATPase_c"/>
    <property type="match status" value="1"/>
</dbReference>
<evidence type="ECO:0000256" key="3">
    <source>
        <dbReference type="ARBA" id="ARBA00022679"/>
    </source>
</evidence>
<dbReference type="InterPro" id="IPR011712">
    <property type="entry name" value="Sig_transdc_His_kin_sub3_dim/P"/>
</dbReference>
<name>F2G3K0_ALTMD</name>
<dbReference type="InterPro" id="IPR003660">
    <property type="entry name" value="HAMP_dom"/>
</dbReference>
<dbReference type="PROSITE" id="PS50885">
    <property type="entry name" value="HAMP"/>
    <property type="match status" value="1"/>
</dbReference>